<accession>A0ACA9MUI6</accession>
<gene>
    <name evidence="1" type="ORF">SCALOS_LOCUS7340</name>
</gene>
<keyword evidence="2" id="KW-1185">Reference proteome</keyword>
<reference evidence="1" key="1">
    <citation type="submission" date="2021-06" db="EMBL/GenBank/DDBJ databases">
        <authorList>
            <person name="Kallberg Y."/>
            <person name="Tangrot J."/>
            <person name="Rosling A."/>
        </authorList>
    </citation>
    <scope>NUCLEOTIDE SEQUENCE</scope>
    <source>
        <strain evidence="1">AU212A</strain>
    </source>
</reference>
<feature type="non-terminal residue" evidence="1">
    <location>
        <position position="48"/>
    </location>
</feature>
<organism evidence="1 2">
    <name type="scientific">Scutellospora calospora</name>
    <dbReference type="NCBI Taxonomy" id="85575"/>
    <lineage>
        <taxon>Eukaryota</taxon>
        <taxon>Fungi</taxon>
        <taxon>Fungi incertae sedis</taxon>
        <taxon>Mucoromycota</taxon>
        <taxon>Glomeromycotina</taxon>
        <taxon>Glomeromycetes</taxon>
        <taxon>Diversisporales</taxon>
        <taxon>Gigasporaceae</taxon>
        <taxon>Scutellospora</taxon>
    </lineage>
</organism>
<name>A0ACA9MUI6_9GLOM</name>
<comment type="caution">
    <text evidence="1">The sequence shown here is derived from an EMBL/GenBank/DDBJ whole genome shotgun (WGS) entry which is preliminary data.</text>
</comment>
<sequence length="48" mass="5611">MMNFYGIFPVKPFKAFFPNLEVMKSVSEEGSMTEKDLYSIWIAWTAEV</sequence>
<dbReference type="EMBL" id="CAJVPM010016155">
    <property type="protein sequence ID" value="CAG8612390.1"/>
    <property type="molecule type" value="Genomic_DNA"/>
</dbReference>
<proteinExistence type="predicted"/>
<protein>
    <submittedName>
        <fullName evidence="1">6328_t:CDS:1</fullName>
    </submittedName>
</protein>
<evidence type="ECO:0000313" key="1">
    <source>
        <dbReference type="EMBL" id="CAG8612390.1"/>
    </source>
</evidence>
<evidence type="ECO:0000313" key="2">
    <source>
        <dbReference type="Proteomes" id="UP000789860"/>
    </source>
</evidence>
<dbReference type="Proteomes" id="UP000789860">
    <property type="component" value="Unassembled WGS sequence"/>
</dbReference>